<evidence type="ECO:0000313" key="1">
    <source>
        <dbReference type="EMBL" id="KAH3771989.1"/>
    </source>
</evidence>
<comment type="caution">
    <text evidence="1">The sequence shown here is derived from an EMBL/GenBank/DDBJ whole genome shotgun (WGS) entry which is preliminary data.</text>
</comment>
<accession>A0A9D4E4F2</accession>
<sequence length="189" mass="21653">MSILVIGNSEVHVGIRQEVIRIRNIEAAIQKKKEVEVDSQWNGAANCQQNRNRNNEVKVSCIVNMNLRSLRSVVLGNINRNRNRNRNNEVKGIVMLKSLRSKNRQNRLIAVAVIDIKFILPDKTWLVIIDLTTISAALEFNSCCSLDNYSNLCHFHQDMEVRAYNWDHFHYAAQLETFTTTTANEVISG</sequence>
<proteinExistence type="predicted"/>
<protein>
    <submittedName>
        <fullName evidence="1">Uncharacterized protein</fullName>
    </submittedName>
</protein>
<dbReference type="AlphaFoldDB" id="A0A9D4E4F2"/>
<name>A0A9D4E4F2_DREPO</name>
<reference evidence="1" key="2">
    <citation type="submission" date="2020-11" db="EMBL/GenBank/DDBJ databases">
        <authorList>
            <person name="McCartney M.A."/>
            <person name="Auch B."/>
            <person name="Kono T."/>
            <person name="Mallez S."/>
            <person name="Becker A."/>
            <person name="Gohl D.M."/>
            <person name="Silverstein K.A.T."/>
            <person name="Koren S."/>
            <person name="Bechman K.B."/>
            <person name="Herman A."/>
            <person name="Abrahante J.E."/>
            <person name="Garbe J."/>
        </authorList>
    </citation>
    <scope>NUCLEOTIDE SEQUENCE</scope>
    <source>
        <strain evidence="1">Duluth1</strain>
        <tissue evidence="1">Whole animal</tissue>
    </source>
</reference>
<evidence type="ECO:0000313" key="2">
    <source>
        <dbReference type="Proteomes" id="UP000828390"/>
    </source>
</evidence>
<organism evidence="1 2">
    <name type="scientific">Dreissena polymorpha</name>
    <name type="common">Zebra mussel</name>
    <name type="synonym">Mytilus polymorpha</name>
    <dbReference type="NCBI Taxonomy" id="45954"/>
    <lineage>
        <taxon>Eukaryota</taxon>
        <taxon>Metazoa</taxon>
        <taxon>Spiralia</taxon>
        <taxon>Lophotrochozoa</taxon>
        <taxon>Mollusca</taxon>
        <taxon>Bivalvia</taxon>
        <taxon>Autobranchia</taxon>
        <taxon>Heteroconchia</taxon>
        <taxon>Euheterodonta</taxon>
        <taxon>Imparidentia</taxon>
        <taxon>Neoheterodontei</taxon>
        <taxon>Myida</taxon>
        <taxon>Dreissenoidea</taxon>
        <taxon>Dreissenidae</taxon>
        <taxon>Dreissena</taxon>
    </lineage>
</organism>
<reference evidence="1" key="1">
    <citation type="journal article" date="2019" name="bioRxiv">
        <title>The Genome of the Zebra Mussel, Dreissena polymorpha: A Resource for Invasive Species Research.</title>
        <authorList>
            <person name="McCartney M.A."/>
            <person name="Auch B."/>
            <person name="Kono T."/>
            <person name="Mallez S."/>
            <person name="Zhang Y."/>
            <person name="Obille A."/>
            <person name="Becker A."/>
            <person name="Abrahante J.E."/>
            <person name="Garbe J."/>
            <person name="Badalamenti J.P."/>
            <person name="Herman A."/>
            <person name="Mangelson H."/>
            <person name="Liachko I."/>
            <person name="Sullivan S."/>
            <person name="Sone E.D."/>
            <person name="Koren S."/>
            <person name="Silverstein K.A.T."/>
            <person name="Beckman K.B."/>
            <person name="Gohl D.M."/>
        </authorList>
    </citation>
    <scope>NUCLEOTIDE SEQUENCE</scope>
    <source>
        <strain evidence="1">Duluth1</strain>
        <tissue evidence="1">Whole animal</tissue>
    </source>
</reference>
<dbReference type="Proteomes" id="UP000828390">
    <property type="component" value="Unassembled WGS sequence"/>
</dbReference>
<gene>
    <name evidence="1" type="ORF">DPMN_173320</name>
</gene>
<dbReference type="EMBL" id="JAIWYP010000009">
    <property type="protein sequence ID" value="KAH3771989.1"/>
    <property type="molecule type" value="Genomic_DNA"/>
</dbReference>
<keyword evidence="2" id="KW-1185">Reference proteome</keyword>